<evidence type="ECO:0000256" key="8">
    <source>
        <dbReference type="ARBA" id="ARBA00023063"/>
    </source>
</evidence>
<dbReference type="PANTHER" id="PTHR43105">
    <property type="entry name" value="RESPIRATORY NITRATE REDUCTASE"/>
    <property type="match status" value="1"/>
</dbReference>
<dbReference type="Pfam" id="PF00384">
    <property type="entry name" value="Molybdopterin"/>
    <property type="match status" value="1"/>
</dbReference>
<reference evidence="12 13" key="1">
    <citation type="submission" date="2016-11" db="EMBL/GenBank/DDBJ databases">
        <title>Mixed transmission modes and dynamic genome evolution in an obligate animal-bacterial symbiosis.</title>
        <authorList>
            <person name="Russell S.L."/>
            <person name="Corbett-Detig R.B."/>
            <person name="Cavanaugh C.M."/>
        </authorList>
    </citation>
    <scope>NUCLEOTIDE SEQUENCE [LARGE SCALE GENOMIC DNA]</scope>
    <source>
        <strain evidence="12">Sp-SM6</strain>
    </source>
</reference>
<dbReference type="Pfam" id="PF01568">
    <property type="entry name" value="Molydop_binding"/>
    <property type="match status" value="1"/>
</dbReference>
<dbReference type="GO" id="GO:0046872">
    <property type="term" value="F:metal ion binding"/>
    <property type="evidence" value="ECO:0007669"/>
    <property type="project" value="UniProtKB-KW"/>
</dbReference>
<dbReference type="GO" id="GO:0043546">
    <property type="term" value="F:molybdopterin cofactor binding"/>
    <property type="evidence" value="ECO:0007669"/>
    <property type="project" value="InterPro"/>
</dbReference>
<keyword evidence="5" id="KW-0560">Oxidoreductase</keyword>
<dbReference type="AlphaFoldDB" id="A0A1T2L0Y7"/>
<dbReference type="InterPro" id="IPR050123">
    <property type="entry name" value="Prok_molybdopt-oxidoreductase"/>
</dbReference>
<keyword evidence="7" id="KW-0411">Iron-sulfur</keyword>
<dbReference type="Pfam" id="PF04324">
    <property type="entry name" value="Fer2_BFD"/>
    <property type="match status" value="1"/>
</dbReference>
<evidence type="ECO:0000313" key="12">
    <source>
        <dbReference type="EMBL" id="OOZ38777.1"/>
    </source>
</evidence>
<evidence type="ECO:0000256" key="3">
    <source>
        <dbReference type="ARBA" id="ARBA00008747"/>
    </source>
</evidence>
<dbReference type="RefSeq" id="WP_153039635.1">
    <property type="nucleotide sequence ID" value="NZ_MPRK01000158.1"/>
</dbReference>
<sequence>REVGGLSNQLAAHMELDNPAHQKLVREFWDSPAIPEKAGYKAVDLFDAVHAGEVKAVWIMATNPVVSLPNADRVAEALQRCEHVIVSDAMSNTDTMAYANIKLPACTWGERDGTVTNSERRISRQRPFLPAAGNSMPDWWIISAVAHKMGFENHFQYSNSADIFMEHAALSGYQNNGDRLFDISAFAALGKKGYGTLQPTQWPLTASLDSKPFNSADFSTSDHKAQLIPVTPRPPMSKVNASMPFILNTGRVRDHWHTMTRTALSPRLSSHRFEPFVEIHPHDATTQSLQDGDLAEVFNHDGSVIVRVQVTDKQGAGSLFVPMHWTNEFSASGRVGALVAPNTDPISGQPESKHSVAAIRPYKTKWQGFILTRRDSLPLDYASYWTRSRGSEMWRYEIAGHDQPNDWAQRARSLLCKDENDVNWIEYFDRGTNQYRAARFEGNKLESCVFIGEQKTLPPRDWLVTLFVKKEITKSERVQLLSGKAPADQCDAGRTLCSCFSVGEKTILDAIRKDKLTSVEEVGEKLLCGTNCGSCIPELKELLGQAMEL</sequence>
<evidence type="ECO:0000256" key="4">
    <source>
        <dbReference type="ARBA" id="ARBA00022723"/>
    </source>
</evidence>
<feature type="domain" description="Molybdopterin dinucleotide-binding" evidence="10">
    <location>
        <begin position="245"/>
        <end position="354"/>
    </location>
</feature>
<dbReference type="Gene3D" id="2.40.40.20">
    <property type="match status" value="1"/>
</dbReference>
<dbReference type="InterPro" id="IPR041854">
    <property type="entry name" value="BFD-like_2Fe2S-bd_dom_sf"/>
</dbReference>
<evidence type="ECO:0000259" key="10">
    <source>
        <dbReference type="Pfam" id="PF01568"/>
    </source>
</evidence>
<proteinExistence type="inferred from homology"/>
<comment type="cofactor">
    <cofactor evidence="1">
        <name>Mo-bis(molybdopterin guanine dinucleotide)</name>
        <dbReference type="ChEBI" id="CHEBI:60539"/>
    </cofactor>
</comment>
<gene>
    <name evidence="12" type="ORF">BOW52_08070</name>
</gene>
<dbReference type="InterPro" id="IPR006657">
    <property type="entry name" value="MoPterin_dinucl-bd_dom"/>
</dbReference>
<dbReference type="InterPro" id="IPR009010">
    <property type="entry name" value="Asp_de-COase-like_dom_sf"/>
</dbReference>
<evidence type="ECO:0000256" key="1">
    <source>
        <dbReference type="ARBA" id="ARBA00001942"/>
    </source>
</evidence>
<dbReference type="GO" id="GO:0051536">
    <property type="term" value="F:iron-sulfur cluster binding"/>
    <property type="evidence" value="ECO:0007669"/>
    <property type="project" value="UniProtKB-KW"/>
</dbReference>
<dbReference type="GO" id="GO:0045333">
    <property type="term" value="P:cellular respiration"/>
    <property type="evidence" value="ECO:0007669"/>
    <property type="project" value="UniProtKB-ARBA"/>
</dbReference>
<evidence type="ECO:0000256" key="5">
    <source>
        <dbReference type="ARBA" id="ARBA00023002"/>
    </source>
</evidence>
<dbReference type="PANTHER" id="PTHR43105:SF9">
    <property type="entry name" value="NADPH-FE(3+) OXIDOREDUCTASE SUBUNIT ALPHA"/>
    <property type="match status" value="1"/>
</dbReference>
<keyword evidence="4" id="KW-0479">Metal-binding</keyword>
<dbReference type="CDD" id="cd02791">
    <property type="entry name" value="MopB_CT_Nitrate-R-NapA-like"/>
    <property type="match status" value="1"/>
</dbReference>
<name>A0A1T2L0Y7_9GAMM</name>
<dbReference type="GO" id="GO:0016020">
    <property type="term" value="C:membrane"/>
    <property type="evidence" value="ECO:0007669"/>
    <property type="project" value="TreeGrafter"/>
</dbReference>
<evidence type="ECO:0000259" key="9">
    <source>
        <dbReference type="Pfam" id="PF00384"/>
    </source>
</evidence>
<dbReference type="InterPro" id="IPR041957">
    <property type="entry name" value="CT_Nitrate-R-NapA-like"/>
</dbReference>
<evidence type="ECO:0000256" key="7">
    <source>
        <dbReference type="ARBA" id="ARBA00023014"/>
    </source>
</evidence>
<keyword evidence="6" id="KW-0408">Iron</keyword>
<dbReference type="Gene3D" id="3.40.50.740">
    <property type="match status" value="1"/>
</dbReference>
<keyword evidence="13" id="KW-1185">Reference proteome</keyword>
<feature type="domain" description="BFD-like [2Fe-2S]-binding" evidence="11">
    <location>
        <begin position="496"/>
        <end position="544"/>
    </location>
</feature>
<evidence type="ECO:0000259" key="11">
    <source>
        <dbReference type="Pfam" id="PF04324"/>
    </source>
</evidence>
<dbReference type="InterPro" id="IPR007419">
    <property type="entry name" value="BFD-like_2Fe2S-bd_dom"/>
</dbReference>
<dbReference type="Proteomes" id="UP000190198">
    <property type="component" value="Unassembled WGS sequence"/>
</dbReference>
<comment type="cofactor">
    <cofactor evidence="2">
        <name>[4Fe-4S] cluster</name>
        <dbReference type="ChEBI" id="CHEBI:49883"/>
    </cofactor>
</comment>
<dbReference type="SUPFAM" id="SSF50692">
    <property type="entry name" value="ADC-like"/>
    <property type="match status" value="1"/>
</dbReference>
<evidence type="ECO:0000313" key="13">
    <source>
        <dbReference type="Proteomes" id="UP000190198"/>
    </source>
</evidence>
<comment type="similarity">
    <text evidence="3">Belongs to the prokaryotic molybdopterin-containing oxidoreductase family. NasA/NapA/NarB subfamily.</text>
</comment>
<comment type="caution">
    <text evidence="12">The sequence shown here is derived from an EMBL/GenBank/DDBJ whole genome shotgun (WGS) entry which is preliminary data.</text>
</comment>
<dbReference type="InterPro" id="IPR006656">
    <property type="entry name" value="Mopterin_OxRdtase"/>
</dbReference>
<organism evidence="12 13">
    <name type="scientific">Solemya elarraichensis gill symbiont</name>
    <dbReference type="NCBI Taxonomy" id="1918949"/>
    <lineage>
        <taxon>Bacteria</taxon>
        <taxon>Pseudomonadati</taxon>
        <taxon>Pseudomonadota</taxon>
        <taxon>Gammaproteobacteria</taxon>
        <taxon>sulfur-oxidizing symbionts</taxon>
    </lineage>
</organism>
<dbReference type="Gene3D" id="1.10.10.1100">
    <property type="entry name" value="BFD-like [2Fe-2S]-binding domain"/>
    <property type="match status" value="1"/>
</dbReference>
<feature type="domain" description="Molybdopterin oxidoreductase" evidence="9">
    <location>
        <begin position="34"/>
        <end position="147"/>
    </location>
</feature>
<dbReference type="EMBL" id="MPRK01000158">
    <property type="protein sequence ID" value="OOZ38777.1"/>
    <property type="molecule type" value="Genomic_DNA"/>
</dbReference>
<evidence type="ECO:0000256" key="2">
    <source>
        <dbReference type="ARBA" id="ARBA00001966"/>
    </source>
</evidence>
<dbReference type="SUPFAM" id="SSF53706">
    <property type="entry name" value="Formate dehydrogenase/DMSO reductase, domains 1-3"/>
    <property type="match status" value="1"/>
</dbReference>
<dbReference type="GO" id="GO:0042128">
    <property type="term" value="P:nitrate assimilation"/>
    <property type="evidence" value="ECO:0007669"/>
    <property type="project" value="UniProtKB-KW"/>
</dbReference>
<accession>A0A1T2L0Y7</accession>
<dbReference type="GO" id="GO:1990204">
    <property type="term" value="C:oxidoreductase complex"/>
    <property type="evidence" value="ECO:0007669"/>
    <property type="project" value="UniProtKB-ARBA"/>
</dbReference>
<keyword evidence="8" id="KW-0534">Nitrate assimilation</keyword>
<evidence type="ECO:0000256" key="6">
    <source>
        <dbReference type="ARBA" id="ARBA00023004"/>
    </source>
</evidence>
<protein>
    <submittedName>
        <fullName evidence="12">Nitrate reductase</fullName>
    </submittedName>
</protein>
<dbReference type="OrthoDB" id="9810782at2"/>
<dbReference type="GO" id="GO:0016491">
    <property type="term" value="F:oxidoreductase activity"/>
    <property type="evidence" value="ECO:0007669"/>
    <property type="project" value="UniProtKB-KW"/>
</dbReference>
<feature type="non-terminal residue" evidence="12">
    <location>
        <position position="1"/>
    </location>
</feature>